<dbReference type="InterPro" id="IPR016181">
    <property type="entry name" value="Acyl_CoA_acyltransferase"/>
</dbReference>
<keyword evidence="2" id="KW-0808">Transferase</keyword>
<accession>A0A6N7XPM1</accession>
<dbReference type="CDD" id="cd04301">
    <property type="entry name" value="NAT_SF"/>
    <property type="match status" value="1"/>
</dbReference>
<dbReference type="Gene3D" id="3.40.630.30">
    <property type="match status" value="1"/>
</dbReference>
<dbReference type="RefSeq" id="WP_154441963.1">
    <property type="nucleotide sequence ID" value="NZ_JAHLPJ010000001.1"/>
</dbReference>
<reference evidence="2 3" key="1">
    <citation type="submission" date="2019-09" db="EMBL/GenBank/DDBJ databases">
        <title>In-depth cultivation of the pig gut microbiome towards novel bacterial diversity and tailored functional studies.</title>
        <authorList>
            <person name="Wylensek D."/>
            <person name="Hitch T.C.A."/>
            <person name="Clavel T."/>
        </authorList>
    </citation>
    <scope>NUCLEOTIDE SEQUENCE [LARGE SCALE GENOMIC DNA]</scope>
    <source>
        <strain evidence="2 3">WCA3-693-APC-4?</strain>
    </source>
</reference>
<dbReference type="SUPFAM" id="SSF55729">
    <property type="entry name" value="Acyl-CoA N-acyltransferases (Nat)"/>
    <property type="match status" value="1"/>
</dbReference>
<dbReference type="Proteomes" id="UP000469523">
    <property type="component" value="Unassembled WGS sequence"/>
</dbReference>
<evidence type="ECO:0000259" key="1">
    <source>
        <dbReference type="PROSITE" id="PS51186"/>
    </source>
</evidence>
<feature type="domain" description="N-acetyltransferase" evidence="1">
    <location>
        <begin position="1"/>
        <end position="150"/>
    </location>
</feature>
<keyword evidence="3" id="KW-1185">Reference proteome</keyword>
<sequence length="150" mass="17299">MKIISIKKSPEYKDVAIKYFQSKWASQDSMNVYSDCITNCITTSNSLPQWYLLMDKGEIIGCAGLITNDFISRMDLYPWVCALYIEKEYRGNDYGSILLEQAKKDAKIGGFSYLYLCTGHIGYYEKYGFRYIGTGYHPWGDSSRIYCVDL</sequence>
<dbReference type="GO" id="GO:0016747">
    <property type="term" value="F:acyltransferase activity, transferring groups other than amino-acyl groups"/>
    <property type="evidence" value="ECO:0007669"/>
    <property type="project" value="InterPro"/>
</dbReference>
<comment type="caution">
    <text evidence="2">The sequence shown here is derived from an EMBL/GenBank/DDBJ whole genome shotgun (WGS) entry which is preliminary data.</text>
</comment>
<protein>
    <submittedName>
        <fullName evidence="2">GNAT family N-acetyltransferase</fullName>
    </submittedName>
</protein>
<dbReference type="PROSITE" id="PS51186">
    <property type="entry name" value="GNAT"/>
    <property type="match status" value="1"/>
</dbReference>
<dbReference type="InterPro" id="IPR000182">
    <property type="entry name" value="GNAT_dom"/>
</dbReference>
<organism evidence="2 3">
    <name type="scientific">Tissierella pigra</name>
    <dbReference type="NCBI Taxonomy" id="2607614"/>
    <lineage>
        <taxon>Bacteria</taxon>
        <taxon>Bacillati</taxon>
        <taxon>Bacillota</taxon>
        <taxon>Tissierellia</taxon>
        <taxon>Tissierellales</taxon>
        <taxon>Tissierellaceae</taxon>
        <taxon>Tissierella</taxon>
    </lineage>
</organism>
<name>A0A6N7XPM1_9FIRM</name>
<evidence type="ECO:0000313" key="2">
    <source>
        <dbReference type="EMBL" id="MSU02772.1"/>
    </source>
</evidence>
<dbReference type="AlphaFoldDB" id="A0A6N7XPM1"/>
<evidence type="ECO:0000313" key="3">
    <source>
        <dbReference type="Proteomes" id="UP000469523"/>
    </source>
</evidence>
<dbReference type="Pfam" id="PF00583">
    <property type="entry name" value="Acetyltransf_1"/>
    <property type="match status" value="1"/>
</dbReference>
<dbReference type="EMBL" id="VUNQ01000043">
    <property type="protein sequence ID" value="MSU02772.1"/>
    <property type="molecule type" value="Genomic_DNA"/>
</dbReference>
<gene>
    <name evidence="2" type="ORF">FYJ83_15020</name>
</gene>
<proteinExistence type="predicted"/>